<dbReference type="PANTHER" id="PTHR32089:SF112">
    <property type="entry name" value="LYSOZYME-LIKE PROTEIN-RELATED"/>
    <property type="match status" value="1"/>
</dbReference>
<dbReference type="Pfam" id="PF00015">
    <property type="entry name" value="MCPsignal"/>
    <property type="match status" value="1"/>
</dbReference>
<dbReference type="EMBL" id="EF621309">
    <property type="protein sequence ID" value="ABR10905.1"/>
    <property type="molecule type" value="Genomic_DNA"/>
</dbReference>
<feature type="transmembrane region" description="Helical" evidence="3">
    <location>
        <begin position="333"/>
        <end position="354"/>
    </location>
</feature>
<evidence type="ECO:0000256" key="3">
    <source>
        <dbReference type="SAM" id="Phobius"/>
    </source>
</evidence>
<dbReference type="AlphaFoldDB" id="A6N874"/>
<keyword evidence="3" id="KW-0472">Membrane</keyword>
<organism evidence="5">
    <name type="scientific">Campylobacter jejuni subsp. jejuni</name>
    <dbReference type="NCBI Taxonomy" id="32022"/>
    <lineage>
        <taxon>Bacteria</taxon>
        <taxon>Pseudomonadati</taxon>
        <taxon>Campylobacterota</taxon>
        <taxon>Epsilonproteobacteria</taxon>
        <taxon>Campylobacterales</taxon>
        <taxon>Campylobacteraceae</taxon>
        <taxon>Campylobacter</taxon>
    </lineage>
</organism>
<proteinExistence type="predicted"/>
<accession>A6N874</accession>
<dbReference type="PANTHER" id="PTHR32089">
    <property type="entry name" value="METHYL-ACCEPTING CHEMOTAXIS PROTEIN MCPB"/>
    <property type="match status" value="1"/>
</dbReference>
<evidence type="ECO:0000313" key="5">
    <source>
        <dbReference type="EMBL" id="ABR10905.1"/>
    </source>
</evidence>
<dbReference type="PROSITE" id="PS50111">
    <property type="entry name" value="CHEMOTAXIS_TRANSDUC_2"/>
    <property type="match status" value="1"/>
</dbReference>
<dbReference type="SUPFAM" id="SSF58104">
    <property type="entry name" value="Methyl-accepting chemotaxis protein (MCP) signaling domain"/>
    <property type="match status" value="1"/>
</dbReference>
<protein>
    <submittedName>
        <fullName evidence="5">Transducer-like protein 1b</fullName>
    </submittedName>
</protein>
<reference evidence="5" key="1">
    <citation type="submission" date="2007-05" db="EMBL/GenBank/DDBJ databases">
        <title>Identification and characterization of a transducer-like protein from an invasive strain of Campylobacter jejuni.</title>
        <authorList>
            <person name="Khieongoen A."/>
            <person name="Day C.J."/>
            <person name="Korolik V."/>
        </authorList>
    </citation>
    <scope>NUCLEOTIDE SEQUENCE</scope>
    <source>
        <strain evidence="5">520</strain>
    </source>
</reference>
<feature type="transmembrane region" description="Helical" evidence="3">
    <location>
        <begin position="12"/>
        <end position="34"/>
    </location>
</feature>
<dbReference type="InterPro" id="IPR004089">
    <property type="entry name" value="MCPsignal_dom"/>
</dbReference>
<evidence type="ECO:0000259" key="4">
    <source>
        <dbReference type="PROSITE" id="PS50111"/>
    </source>
</evidence>
<keyword evidence="1 2" id="KW-0807">Transducer</keyword>
<evidence type="ECO:0000256" key="2">
    <source>
        <dbReference type="PROSITE-ProRule" id="PRU00284"/>
    </source>
</evidence>
<sequence length="707" mass="77346">MNFRSLNLSTKLILSVAIGIVLGIVVIVLTVSIYTSKSMEKEAKDSIFLSSKRYVNYMEGILNEEVVLTKAMATSLNEIFSKNDQVNAGIIESLLRNTFDSSGYAAYAFLYLQDSSILTHVESLDKNFKNSDGKSVTMIFFDETTGKAGGIKSIHAPSNFSQLPIIEKIKKNARYGDLDTIFLGSPSRLNYDGTEFLGINLGMPLFNKEGKFIGIVGFTFDFLEISETILDPKLDFYKDDLRFLITDQGVIVIHKNKDAILKTLPEINQDASVQLIIDAVKNHKDLIIDNYVDLSGNLSYAGVASFSTLGDSSHWSMVVTAPKKSIFAPLYELNFILISIAIIVLIAILIILYFCVKNIVGSKLPIIVNSLQNFFDFINHKTKNVSTIEGKSNDELGQMGKIINENILATKRGLEQDNQAVKESVETVHVVEGGNLTARITANPRNPQLIELKNVLNRLLDALQARVGSDMNEIQRVFNSYKSLDFTTEVKDANGAVEVTTNALGQEIIKMLKQSSDFANALANESGKLQTAVQSLTTSSNSQAASLEETAAALEEITSSMQNVSVKTSDVIAQSEEIKNVTGIIGDIADQINLLALNAAIEAARAGEHGRGFAVVADEVRKLAERTQKSLSEIEANTNLLVQSINDMAESIKEQTAGITQINDSVAQIDQTTKDNVEIANESAIISSTVSDIANNILEDVKKEENH</sequence>
<keyword evidence="3" id="KW-0812">Transmembrane</keyword>
<keyword evidence="3" id="KW-1133">Transmembrane helix</keyword>
<dbReference type="SMART" id="SM00283">
    <property type="entry name" value="MA"/>
    <property type="match status" value="1"/>
</dbReference>
<dbReference type="Gene3D" id="3.30.450.20">
    <property type="entry name" value="PAS domain"/>
    <property type="match status" value="1"/>
</dbReference>
<feature type="domain" description="Methyl-accepting transducer" evidence="4">
    <location>
        <begin position="506"/>
        <end position="707"/>
    </location>
</feature>
<dbReference type="Gene3D" id="1.10.287.950">
    <property type="entry name" value="Methyl-accepting chemotaxis protein"/>
    <property type="match status" value="1"/>
</dbReference>
<evidence type="ECO:0000256" key="1">
    <source>
        <dbReference type="ARBA" id="ARBA00023224"/>
    </source>
</evidence>
<name>A6N874_CAMJU</name>
<dbReference type="GO" id="GO:0007165">
    <property type="term" value="P:signal transduction"/>
    <property type="evidence" value="ECO:0007669"/>
    <property type="project" value="UniProtKB-KW"/>
</dbReference>
<dbReference type="GO" id="GO:0016020">
    <property type="term" value="C:membrane"/>
    <property type="evidence" value="ECO:0007669"/>
    <property type="project" value="InterPro"/>
</dbReference>